<comment type="caution">
    <text evidence="2">The sequence shown here is derived from an EMBL/GenBank/DDBJ whole genome shotgun (WGS) entry which is preliminary data.</text>
</comment>
<dbReference type="GO" id="GO:0016226">
    <property type="term" value="P:iron-sulfur cluster assembly"/>
    <property type="evidence" value="ECO:0007669"/>
    <property type="project" value="InterPro"/>
</dbReference>
<organism evidence="2 3">
    <name type="scientific">Candidatus Kaiserbacteria bacterium RIFCSPHIGHO2_02_FULL_49_34</name>
    <dbReference type="NCBI Taxonomy" id="1798491"/>
    <lineage>
        <taxon>Bacteria</taxon>
        <taxon>Candidatus Kaiseribacteriota</taxon>
    </lineage>
</organism>
<dbReference type="EMBL" id="MFLE01000005">
    <property type="protein sequence ID" value="OGG62361.1"/>
    <property type="molecule type" value="Genomic_DNA"/>
</dbReference>
<reference evidence="2 3" key="1">
    <citation type="journal article" date="2016" name="Nat. Commun.">
        <title>Thousands of microbial genomes shed light on interconnected biogeochemical processes in an aquifer system.</title>
        <authorList>
            <person name="Anantharaman K."/>
            <person name="Brown C.T."/>
            <person name="Hug L.A."/>
            <person name="Sharon I."/>
            <person name="Castelle C.J."/>
            <person name="Probst A.J."/>
            <person name="Thomas B.C."/>
            <person name="Singh A."/>
            <person name="Wilkins M.J."/>
            <person name="Karaoz U."/>
            <person name="Brodie E.L."/>
            <person name="Williams K.H."/>
            <person name="Hubbard S.S."/>
            <person name="Banfield J.F."/>
        </authorList>
    </citation>
    <scope>NUCLEOTIDE SEQUENCE [LARGE SCALE GENOMIC DNA]</scope>
</reference>
<dbReference type="GO" id="GO:0005506">
    <property type="term" value="F:iron ion binding"/>
    <property type="evidence" value="ECO:0007669"/>
    <property type="project" value="InterPro"/>
</dbReference>
<dbReference type="SUPFAM" id="SSF82649">
    <property type="entry name" value="SufE/NifU"/>
    <property type="match status" value="1"/>
</dbReference>
<evidence type="ECO:0000259" key="1">
    <source>
        <dbReference type="Pfam" id="PF01592"/>
    </source>
</evidence>
<dbReference type="STRING" id="1798491.A3C87_01020"/>
<feature type="domain" description="NIF system FeS cluster assembly NifU N-terminal" evidence="1">
    <location>
        <begin position="17"/>
        <end position="144"/>
    </location>
</feature>
<evidence type="ECO:0000313" key="2">
    <source>
        <dbReference type="EMBL" id="OGG62361.1"/>
    </source>
</evidence>
<evidence type="ECO:0000313" key="3">
    <source>
        <dbReference type="Proteomes" id="UP000176511"/>
    </source>
</evidence>
<dbReference type="PANTHER" id="PTHR10093">
    <property type="entry name" value="IRON-SULFUR CLUSTER ASSEMBLY ENZYME NIFU HOMOLOG"/>
    <property type="match status" value="1"/>
</dbReference>
<accession>A0A1F6DLP5</accession>
<dbReference type="Pfam" id="PF01592">
    <property type="entry name" value="NifU_N"/>
    <property type="match status" value="1"/>
</dbReference>
<dbReference type="InterPro" id="IPR002871">
    <property type="entry name" value="NIF_FeS_clus_asmbl_NifU_N"/>
</dbReference>
<gene>
    <name evidence="2" type="ORF">A3C87_01020</name>
</gene>
<sequence>MKNNEKPNACDVGNWLYSEIVRDHFFSPRNLLTDDSTYEADGIGIVGSPACGDMMALWIKIDQGTKRITECKWRTFGCASAIASTSMLSVMATENEGMAITHAKRVTPEAIIERLGGLPDRKYHCSVLGHQALREAVLDYEQNHAT</sequence>
<protein>
    <recommendedName>
        <fullName evidence="1">NIF system FeS cluster assembly NifU N-terminal domain-containing protein</fullName>
    </recommendedName>
</protein>
<proteinExistence type="predicted"/>
<dbReference type="GO" id="GO:0051536">
    <property type="term" value="F:iron-sulfur cluster binding"/>
    <property type="evidence" value="ECO:0007669"/>
    <property type="project" value="InterPro"/>
</dbReference>
<dbReference type="AlphaFoldDB" id="A0A1F6DLP5"/>
<dbReference type="Gene3D" id="3.90.1010.10">
    <property type="match status" value="1"/>
</dbReference>
<dbReference type="CDD" id="cd06664">
    <property type="entry name" value="IscU_like"/>
    <property type="match status" value="1"/>
</dbReference>
<name>A0A1F6DLP5_9BACT</name>
<dbReference type="Proteomes" id="UP000176511">
    <property type="component" value="Unassembled WGS sequence"/>
</dbReference>